<dbReference type="EMBL" id="JAUEPO010000003">
    <property type="protein sequence ID" value="KAK3328098.1"/>
    <property type="molecule type" value="Genomic_DNA"/>
</dbReference>
<organism evidence="2 3">
    <name type="scientific">Cercophora scortea</name>
    <dbReference type="NCBI Taxonomy" id="314031"/>
    <lineage>
        <taxon>Eukaryota</taxon>
        <taxon>Fungi</taxon>
        <taxon>Dikarya</taxon>
        <taxon>Ascomycota</taxon>
        <taxon>Pezizomycotina</taxon>
        <taxon>Sordariomycetes</taxon>
        <taxon>Sordariomycetidae</taxon>
        <taxon>Sordariales</taxon>
        <taxon>Lasiosphaeriaceae</taxon>
        <taxon>Cercophora</taxon>
    </lineage>
</organism>
<feature type="compositionally biased region" description="Basic and acidic residues" evidence="1">
    <location>
        <begin position="42"/>
        <end position="58"/>
    </location>
</feature>
<reference evidence="2" key="1">
    <citation type="journal article" date="2023" name="Mol. Phylogenet. Evol.">
        <title>Genome-scale phylogeny and comparative genomics of the fungal order Sordariales.</title>
        <authorList>
            <person name="Hensen N."/>
            <person name="Bonometti L."/>
            <person name="Westerberg I."/>
            <person name="Brannstrom I.O."/>
            <person name="Guillou S."/>
            <person name="Cros-Aarteil S."/>
            <person name="Calhoun S."/>
            <person name="Haridas S."/>
            <person name="Kuo A."/>
            <person name="Mondo S."/>
            <person name="Pangilinan J."/>
            <person name="Riley R."/>
            <person name="LaButti K."/>
            <person name="Andreopoulos B."/>
            <person name="Lipzen A."/>
            <person name="Chen C."/>
            <person name="Yan M."/>
            <person name="Daum C."/>
            <person name="Ng V."/>
            <person name="Clum A."/>
            <person name="Steindorff A."/>
            <person name="Ohm R.A."/>
            <person name="Martin F."/>
            <person name="Silar P."/>
            <person name="Natvig D.O."/>
            <person name="Lalanne C."/>
            <person name="Gautier V."/>
            <person name="Ament-Velasquez S.L."/>
            <person name="Kruys A."/>
            <person name="Hutchinson M.I."/>
            <person name="Powell A.J."/>
            <person name="Barry K."/>
            <person name="Miller A.N."/>
            <person name="Grigoriev I.V."/>
            <person name="Debuchy R."/>
            <person name="Gladieux P."/>
            <person name="Hiltunen Thoren M."/>
            <person name="Johannesson H."/>
        </authorList>
    </citation>
    <scope>NUCLEOTIDE SEQUENCE</scope>
    <source>
        <strain evidence="2">SMH4131-1</strain>
    </source>
</reference>
<feature type="compositionally biased region" description="Basic and acidic residues" evidence="1">
    <location>
        <begin position="88"/>
        <end position="97"/>
    </location>
</feature>
<dbReference type="AlphaFoldDB" id="A0AAE0MDV3"/>
<comment type="caution">
    <text evidence="2">The sequence shown here is derived from an EMBL/GenBank/DDBJ whole genome shotgun (WGS) entry which is preliminary data.</text>
</comment>
<proteinExistence type="predicted"/>
<feature type="compositionally biased region" description="Polar residues" evidence="1">
    <location>
        <begin position="199"/>
        <end position="214"/>
    </location>
</feature>
<feature type="compositionally biased region" description="Polar residues" evidence="1">
    <location>
        <begin position="120"/>
        <end position="130"/>
    </location>
</feature>
<dbReference type="Proteomes" id="UP001286456">
    <property type="component" value="Unassembled WGS sequence"/>
</dbReference>
<keyword evidence="3" id="KW-1185">Reference proteome</keyword>
<feature type="region of interest" description="Disordered" evidence="1">
    <location>
        <begin position="120"/>
        <end position="263"/>
    </location>
</feature>
<accession>A0AAE0MDV3</accession>
<evidence type="ECO:0000313" key="2">
    <source>
        <dbReference type="EMBL" id="KAK3328098.1"/>
    </source>
</evidence>
<evidence type="ECO:0000313" key="3">
    <source>
        <dbReference type="Proteomes" id="UP001286456"/>
    </source>
</evidence>
<feature type="compositionally biased region" description="Pro residues" evidence="1">
    <location>
        <begin position="246"/>
        <end position="263"/>
    </location>
</feature>
<reference evidence="2" key="2">
    <citation type="submission" date="2023-06" db="EMBL/GenBank/DDBJ databases">
        <authorList>
            <consortium name="Lawrence Berkeley National Laboratory"/>
            <person name="Haridas S."/>
            <person name="Hensen N."/>
            <person name="Bonometti L."/>
            <person name="Westerberg I."/>
            <person name="Brannstrom I.O."/>
            <person name="Guillou S."/>
            <person name="Cros-Aarteil S."/>
            <person name="Calhoun S."/>
            <person name="Kuo A."/>
            <person name="Mondo S."/>
            <person name="Pangilinan J."/>
            <person name="Riley R."/>
            <person name="Labutti K."/>
            <person name="Andreopoulos B."/>
            <person name="Lipzen A."/>
            <person name="Chen C."/>
            <person name="Yanf M."/>
            <person name="Daum C."/>
            <person name="Ng V."/>
            <person name="Clum A."/>
            <person name="Steindorff A."/>
            <person name="Ohm R."/>
            <person name="Martin F."/>
            <person name="Silar P."/>
            <person name="Natvig D."/>
            <person name="Lalanne C."/>
            <person name="Gautier V."/>
            <person name="Ament-Velasquez S.L."/>
            <person name="Kruys A."/>
            <person name="Hutchinson M.I."/>
            <person name="Powell A.J."/>
            <person name="Barry K."/>
            <person name="Miller A.N."/>
            <person name="Grigoriev I.V."/>
            <person name="Debuchy R."/>
            <person name="Gladieux P."/>
            <person name="Thoren M.H."/>
            <person name="Johannesson H."/>
        </authorList>
    </citation>
    <scope>NUCLEOTIDE SEQUENCE</scope>
    <source>
        <strain evidence="2">SMH4131-1</strain>
    </source>
</reference>
<feature type="region of interest" description="Disordered" evidence="1">
    <location>
        <begin position="315"/>
        <end position="336"/>
    </location>
</feature>
<name>A0AAE0MDV3_9PEZI</name>
<protein>
    <submittedName>
        <fullName evidence="2">Uncharacterized protein</fullName>
    </submittedName>
</protein>
<gene>
    <name evidence="2" type="ORF">B0T19DRAFT_400893</name>
</gene>
<feature type="region of interest" description="Disordered" evidence="1">
    <location>
        <begin position="23"/>
        <end position="102"/>
    </location>
</feature>
<sequence length="375" mass="41376">MSSKHRDLVRSQLEKHLNLLDQHIKPIIEPPTAADTRTPDIGSERNRSVSHDGDRPKPQVENGQTQTAPFDDIAFDTNSPSSPAKDAASAHDPEHLNGRHRASLVADVLGQLARGISSFGLSESSVSPRQPTGWGWNDDDDVEQPSDEHALLSAGEDDQDQRNEESLNTVEKVPQPLEAVVADMDGANDPIDCPMTSPDKPSNSQFTSIVSNPNDFLPIDPPNGIQTSPIPLTRPSPTHHHQDLTPPSPASPHTPIPSPIRKPPTITPTDIHNFHLHHKAIKRMLDGLDKNAQAADEANEAKRLARYLKFDIPTGPWSDATPAENDDAGRKGSKLRHGCTPADLEWEEWAGRVAWMQFMGVEYRRDDEGRRVFRL</sequence>
<evidence type="ECO:0000256" key="1">
    <source>
        <dbReference type="SAM" id="MobiDB-lite"/>
    </source>
</evidence>